<feature type="non-terminal residue" evidence="2">
    <location>
        <position position="1"/>
    </location>
</feature>
<dbReference type="Pfam" id="PF17921">
    <property type="entry name" value="Integrase_H2C2"/>
    <property type="match status" value="1"/>
</dbReference>
<name>A0A4Z2CR85_SCHJA</name>
<gene>
    <name evidence="2" type="ORF">EWB00_008308</name>
</gene>
<feature type="non-terminal residue" evidence="2">
    <location>
        <position position="1122"/>
    </location>
</feature>
<dbReference type="Pfam" id="PF05380">
    <property type="entry name" value="Peptidase_A17"/>
    <property type="match status" value="1"/>
</dbReference>
<organism evidence="2 3">
    <name type="scientific">Schistosoma japonicum</name>
    <name type="common">Blood fluke</name>
    <dbReference type="NCBI Taxonomy" id="6182"/>
    <lineage>
        <taxon>Eukaryota</taxon>
        <taxon>Metazoa</taxon>
        <taxon>Spiralia</taxon>
        <taxon>Lophotrochozoa</taxon>
        <taxon>Platyhelminthes</taxon>
        <taxon>Trematoda</taxon>
        <taxon>Digenea</taxon>
        <taxon>Strigeidida</taxon>
        <taxon>Schistosomatoidea</taxon>
        <taxon>Schistosomatidae</taxon>
        <taxon>Schistosoma</taxon>
    </lineage>
</organism>
<dbReference type="Gene3D" id="1.10.340.70">
    <property type="match status" value="1"/>
</dbReference>
<dbReference type="InterPro" id="IPR008042">
    <property type="entry name" value="Retrotrans_Pao"/>
</dbReference>
<keyword evidence="3" id="KW-1185">Reference proteome</keyword>
<dbReference type="EMBL" id="SKCS01000459">
    <property type="protein sequence ID" value="TNN06574.1"/>
    <property type="molecule type" value="Genomic_DNA"/>
</dbReference>
<evidence type="ECO:0000259" key="1">
    <source>
        <dbReference type="Pfam" id="PF17921"/>
    </source>
</evidence>
<accession>A0A4Z2CR85</accession>
<evidence type="ECO:0000313" key="2">
    <source>
        <dbReference type="EMBL" id="TNN06574.1"/>
    </source>
</evidence>
<comment type="caution">
    <text evidence="2">The sequence shown here is derived from an EMBL/GenBank/DDBJ whole genome shotgun (WGS) entry which is preliminary data.</text>
</comment>
<proteinExistence type="predicted"/>
<dbReference type="Proteomes" id="UP000311919">
    <property type="component" value="Unassembled WGS sequence"/>
</dbReference>
<sequence>KARDSIEHCTIMNGTDGFMLAKDILKRKFGQNYMVARAFIDEIIDGPPVKNDDLAASADLSQKMQTCVVTLKQLGYQSDLNASRTLEAIVARLPLNLRFKWAETAVEYMKQGREPTFEDLARFIEERVDIMCTRYGELTVNLKSDKRVRNVVSYQPSSTKKNVFTLQQLPSSQRHERYLVCILCKDNHFLDQCPTLLCRLCSKANHVAKDCRLRTGCTVEGCSGRHHTLLRVTTDVSLSNANVTTNYVSKSRAENEEPKVALAVVPVILRNRDCAVKTSALLDSGSDWTLVFKDVVDDSKLPMEYASVRIETMNGYGEMQTKAVQLGVSSYESDGSIRIKRAYVVPSLPRIKRVVPDEKQLRLWQHLQGIDLRRCESKRIGLMVGCNVPEAHRMLEQMLGKPEESYAIKTIFGWTLMGPLGTYVTSHIKLNHLSLSEIENLLEGSQSKDKDLSIEDRTALRIMEKSITIKDCHYCISLPWKDSQLAWTDNKSYCLHRLNALRKRLCTSKDLARRYADAMKDYLIKEYAEIARPVSDKSNVWYLPHHPVIHPTKPEKIRIVFHCAAKHEGRSLNDRLLSGLDLTNSLLGVIIRFRQERAAVTADIEAMFHQVKVPERDRDALRFLCNSVIKGMLSKGGFNLTKWVTNDSTLAQLLPEFNCIGPCVHIGRDDHTTCRALGISWNICDDTFRFCVGMVDEPKLCKMKFSWDDLIVGEELKVWRKWQGSLTHIEKIALPRSLNAAECTGIELHMFGDASNNGYGAAGYLLLLKQQSIKECRLIFAKAKVAPIRATSIPRLELAAAVLSVKISKLIRTKMTVTVLKTIYWTDSLVVLHSINNASKRFPTFFANRLAYIHEQTRPSDWCYVSSKLNPADLLSRGFMVNQERKLKRWLSGPTFLLQGHVQQEPHQHTNVCSYVNYMLSDKDLYPTENQPTFLNRFEAVNSWMKLQRMIAWLMRYKHLLTNKLTNQQHLTVAELRSAELNIIRLAQKECFNDVFKLLNHVSVVHNKSWWALTTIRSTFEVRHPIILPHNHFITRLIIRHYHETNGHMGVNYLISTIRERYWIIKAAKTIKSVLNNCYKCRKWFSQPCQQAMAPLPEDRFMHHCNPFTVTGVDYFGPLFVK</sequence>
<protein>
    <submittedName>
        <fullName evidence="2">Gag-Pol polyprotein</fullName>
    </submittedName>
</protein>
<reference evidence="2 3" key="1">
    <citation type="submission" date="2019-03" db="EMBL/GenBank/DDBJ databases">
        <title>An improved genome assembly of the fluke Schistosoma japonicum.</title>
        <authorList>
            <person name="Hu W."/>
            <person name="Luo F."/>
            <person name="Yin M."/>
            <person name="Mo X."/>
            <person name="Sun C."/>
            <person name="Wu Q."/>
            <person name="Zhu B."/>
            <person name="Xiang M."/>
            <person name="Wang J."/>
            <person name="Wang Y."/>
            <person name="Zhang T."/>
            <person name="Xu B."/>
            <person name="Zheng H."/>
            <person name="Feng Z."/>
        </authorList>
    </citation>
    <scope>NUCLEOTIDE SEQUENCE [LARGE SCALE GENOMIC DNA]</scope>
    <source>
        <strain evidence="2">HuSjv2</strain>
        <tissue evidence="2">Worms</tissue>
    </source>
</reference>
<dbReference type="PANTHER" id="PTHR47331">
    <property type="entry name" value="PHD-TYPE DOMAIN-CONTAINING PROTEIN"/>
    <property type="match status" value="1"/>
</dbReference>
<dbReference type="PANTHER" id="PTHR47331:SF1">
    <property type="entry name" value="GAG-LIKE PROTEIN"/>
    <property type="match status" value="1"/>
</dbReference>
<dbReference type="AlphaFoldDB" id="A0A4Z2CR85"/>
<dbReference type="InterPro" id="IPR041588">
    <property type="entry name" value="Integrase_H2C2"/>
</dbReference>
<dbReference type="OrthoDB" id="10057690at2759"/>
<feature type="domain" description="Integrase zinc-binding" evidence="1">
    <location>
        <begin position="1035"/>
        <end position="1083"/>
    </location>
</feature>
<dbReference type="STRING" id="6182.A0A4Z2CR85"/>
<evidence type="ECO:0000313" key="3">
    <source>
        <dbReference type="Proteomes" id="UP000311919"/>
    </source>
</evidence>